<dbReference type="Proteomes" id="UP001303222">
    <property type="component" value="Unassembled WGS sequence"/>
</dbReference>
<name>A0AAN6SG47_9PEZI</name>
<sequence length="399" mass="44013">MSTTTPTYRYQYRPSSSHIPTSNFSLSPPRNTLPYHYLESPTNIFLQSSTNPQQPEKIIIRQVGGPGDNHVQWACPPDIVPYQPDSEEFPLAGARERISGNCGGGGGGGGGKRGIKSLKSFESHVHGVVHTASWPNNDVGDRLWLRSDQPIIKGRRRSVPVVNLDKGVVSREVCISHVTWHPQKRELSNINTTITFIGAEYRHGQGPRRGGPFRMCIVQDPSSSSSSSSSHDEDGIIEMIFLEESEACFEDVKPISPVHNHSHSHPHALSPPPTELRILGLGDSNHISRQLRGPRGTAIFDEADSRTMDDDDDDDDNLSQTSFASSTKGKLAMDLVARSLSIFNFNAAMLDLAALSNQSMDGFVRDIDEQPEAEDNSDEEEDEEGEQRVWSDCESIQSI</sequence>
<comment type="caution">
    <text evidence="2">The sequence shown here is derived from an EMBL/GenBank/DDBJ whole genome shotgun (WGS) entry which is preliminary data.</text>
</comment>
<evidence type="ECO:0000313" key="2">
    <source>
        <dbReference type="EMBL" id="KAK3951933.1"/>
    </source>
</evidence>
<feature type="compositionally biased region" description="Acidic residues" evidence="1">
    <location>
        <begin position="369"/>
        <end position="385"/>
    </location>
</feature>
<reference evidence="2" key="2">
    <citation type="submission" date="2023-06" db="EMBL/GenBank/DDBJ databases">
        <authorList>
            <consortium name="Lawrence Berkeley National Laboratory"/>
            <person name="Mondo S.J."/>
            <person name="Hensen N."/>
            <person name="Bonometti L."/>
            <person name="Westerberg I."/>
            <person name="Brannstrom I.O."/>
            <person name="Guillou S."/>
            <person name="Cros-Aarteil S."/>
            <person name="Calhoun S."/>
            <person name="Haridas S."/>
            <person name="Kuo A."/>
            <person name="Pangilinan J."/>
            <person name="Riley R."/>
            <person name="Labutti K."/>
            <person name="Andreopoulos B."/>
            <person name="Lipzen A."/>
            <person name="Chen C."/>
            <person name="Yanf M."/>
            <person name="Daum C."/>
            <person name="Ng V."/>
            <person name="Clum A."/>
            <person name="Steindorff A."/>
            <person name="Ohm R."/>
            <person name="Martin F."/>
            <person name="Silar P."/>
            <person name="Natvig D."/>
            <person name="Lalanne C."/>
            <person name="Gautier V."/>
            <person name="Ament-Velasquez S.L."/>
            <person name="Kruys A."/>
            <person name="Hutchinson M.I."/>
            <person name="Powell A.J."/>
            <person name="Barry K."/>
            <person name="Miller A.N."/>
            <person name="Grigoriev I.V."/>
            <person name="Debuchy R."/>
            <person name="Gladieux P."/>
            <person name="Thoren M.H."/>
            <person name="Johannesson H."/>
        </authorList>
    </citation>
    <scope>NUCLEOTIDE SEQUENCE</scope>
    <source>
        <strain evidence="2">CBS 626.80</strain>
    </source>
</reference>
<reference evidence="2" key="1">
    <citation type="journal article" date="2023" name="Mol. Phylogenet. Evol.">
        <title>Genome-scale phylogeny and comparative genomics of the fungal order Sordariales.</title>
        <authorList>
            <person name="Hensen N."/>
            <person name="Bonometti L."/>
            <person name="Westerberg I."/>
            <person name="Brannstrom I.O."/>
            <person name="Guillou S."/>
            <person name="Cros-Aarteil S."/>
            <person name="Calhoun S."/>
            <person name="Haridas S."/>
            <person name="Kuo A."/>
            <person name="Mondo S."/>
            <person name="Pangilinan J."/>
            <person name="Riley R."/>
            <person name="LaButti K."/>
            <person name="Andreopoulos B."/>
            <person name="Lipzen A."/>
            <person name="Chen C."/>
            <person name="Yan M."/>
            <person name="Daum C."/>
            <person name="Ng V."/>
            <person name="Clum A."/>
            <person name="Steindorff A."/>
            <person name="Ohm R.A."/>
            <person name="Martin F."/>
            <person name="Silar P."/>
            <person name="Natvig D.O."/>
            <person name="Lalanne C."/>
            <person name="Gautier V."/>
            <person name="Ament-Velasquez S.L."/>
            <person name="Kruys A."/>
            <person name="Hutchinson M.I."/>
            <person name="Powell A.J."/>
            <person name="Barry K."/>
            <person name="Miller A.N."/>
            <person name="Grigoriev I.V."/>
            <person name="Debuchy R."/>
            <person name="Gladieux P."/>
            <person name="Hiltunen Thoren M."/>
            <person name="Johannesson H."/>
        </authorList>
    </citation>
    <scope>NUCLEOTIDE SEQUENCE</scope>
    <source>
        <strain evidence="2">CBS 626.80</strain>
    </source>
</reference>
<dbReference type="AlphaFoldDB" id="A0AAN6SG47"/>
<gene>
    <name evidence="2" type="ORF">QBC32DRAFT_391268</name>
</gene>
<keyword evidence="3" id="KW-1185">Reference proteome</keyword>
<dbReference type="EMBL" id="MU859135">
    <property type="protein sequence ID" value="KAK3951933.1"/>
    <property type="molecule type" value="Genomic_DNA"/>
</dbReference>
<feature type="region of interest" description="Disordered" evidence="1">
    <location>
        <begin position="259"/>
        <end position="324"/>
    </location>
</feature>
<organism evidence="2 3">
    <name type="scientific">Pseudoneurospora amorphoporcata</name>
    <dbReference type="NCBI Taxonomy" id="241081"/>
    <lineage>
        <taxon>Eukaryota</taxon>
        <taxon>Fungi</taxon>
        <taxon>Dikarya</taxon>
        <taxon>Ascomycota</taxon>
        <taxon>Pezizomycotina</taxon>
        <taxon>Sordariomycetes</taxon>
        <taxon>Sordariomycetidae</taxon>
        <taxon>Sordariales</taxon>
        <taxon>Sordariaceae</taxon>
        <taxon>Pseudoneurospora</taxon>
    </lineage>
</organism>
<accession>A0AAN6SG47</accession>
<protein>
    <submittedName>
        <fullName evidence="2">Uncharacterized protein</fullName>
    </submittedName>
</protein>
<feature type="region of interest" description="Disordered" evidence="1">
    <location>
        <begin position="363"/>
        <end position="399"/>
    </location>
</feature>
<evidence type="ECO:0000256" key="1">
    <source>
        <dbReference type="SAM" id="MobiDB-lite"/>
    </source>
</evidence>
<evidence type="ECO:0000313" key="3">
    <source>
        <dbReference type="Proteomes" id="UP001303222"/>
    </source>
</evidence>
<proteinExistence type="predicted"/>